<dbReference type="RefSeq" id="WP_133794789.1">
    <property type="nucleotide sequence ID" value="NZ_FNDV01000003.1"/>
</dbReference>
<name>A0A1H0FUB3_9PSEU</name>
<dbReference type="Proteomes" id="UP000199651">
    <property type="component" value="Unassembled WGS sequence"/>
</dbReference>
<gene>
    <name evidence="1" type="ORF">SAMN05192558_101520</name>
</gene>
<protein>
    <recommendedName>
        <fullName evidence="3">ABM domain-containing protein</fullName>
    </recommendedName>
</protein>
<keyword evidence="2" id="KW-1185">Reference proteome</keyword>
<reference evidence="2" key="1">
    <citation type="submission" date="2016-10" db="EMBL/GenBank/DDBJ databases">
        <authorList>
            <person name="Varghese N."/>
            <person name="Submissions S."/>
        </authorList>
    </citation>
    <scope>NUCLEOTIDE SEQUENCE [LARGE SCALE GENOMIC DNA]</scope>
    <source>
        <strain evidence="2">IBRC-M 10655</strain>
    </source>
</reference>
<dbReference type="OrthoDB" id="3464514at2"/>
<organism evidence="1 2">
    <name type="scientific">Actinokineospora alba</name>
    <dbReference type="NCBI Taxonomy" id="504798"/>
    <lineage>
        <taxon>Bacteria</taxon>
        <taxon>Bacillati</taxon>
        <taxon>Actinomycetota</taxon>
        <taxon>Actinomycetes</taxon>
        <taxon>Pseudonocardiales</taxon>
        <taxon>Pseudonocardiaceae</taxon>
        <taxon>Actinokineospora</taxon>
    </lineage>
</organism>
<evidence type="ECO:0000313" key="2">
    <source>
        <dbReference type="Proteomes" id="UP000199651"/>
    </source>
</evidence>
<sequence length="202" mass="22992">MFVQVVQGKVSDANRMHEQLDKWMRDLAPQAEGWLGSTCGVTDDGTCVCFVRFDTPEHARQNSDRPEQGAWWEETSKLFPQGAEFLDSDQVTEDLPGDPTKAKFVQIMEGRATDPKRGYELSKENSDKWAEFRPDVLGTIGANLPDGRYAMEMFFTNEAEARKGEQKEAPPELKAQMDEMQALMADTPKFFDLKNPWMYGPR</sequence>
<proteinExistence type="predicted"/>
<evidence type="ECO:0008006" key="3">
    <source>
        <dbReference type="Google" id="ProtNLM"/>
    </source>
</evidence>
<dbReference type="EMBL" id="FNJB01000001">
    <property type="protein sequence ID" value="SDN98268.1"/>
    <property type="molecule type" value="Genomic_DNA"/>
</dbReference>
<accession>A0A1H0FUB3</accession>
<dbReference type="AlphaFoldDB" id="A0A1H0FUB3"/>
<evidence type="ECO:0000313" key="1">
    <source>
        <dbReference type="EMBL" id="SDN98268.1"/>
    </source>
</evidence>